<name>A0A2K3DXR4_CHLRE</name>
<evidence type="ECO:0000313" key="3">
    <source>
        <dbReference type="Proteomes" id="UP000006906"/>
    </source>
</evidence>
<reference evidence="2 3" key="1">
    <citation type="journal article" date="2007" name="Science">
        <title>The Chlamydomonas genome reveals the evolution of key animal and plant functions.</title>
        <authorList>
            <person name="Merchant S.S."/>
            <person name="Prochnik S.E."/>
            <person name="Vallon O."/>
            <person name="Harris E.H."/>
            <person name="Karpowicz S.J."/>
            <person name="Witman G.B."/>
            <person name="Terry A."/>
            <person name="Salamov A."/>
            <person name="Fritz-Laylin L.K."/>
            <person name="Marechal-Drouard L."/>
            <person name="Marshall W.F."/>
            <person name="Qu L.H."/>
            <person name="Nelson D.R."/>
            <person name="Sanderfoot A.A."/>
            <person name="Spalding M.H."/>
            <person name="Kapitonov V.V."/>
            <person name="Ren Q."/>
            <person name="Ferris P."/>
            <person name="Lindquist E."/>
            <person name="Shapiro H."/>
            <person name="Lucas S.M."/>
            <person name="Grimwood J."/>
            <person name="Schmutz J."/>
            <person name="Cardol P."/>
            <person name="Cerutti H."/>
            <person name="Chanfreau G."/>
            <person name="Chen C.L."/>
            <person name="Cognat V."/>
            <person name="Croft M.T."/>
            <person name="Dent R."/>
            <person name="Dutcher S."/>
            <person name="Fernandez E."/>
            <person name="Fukuzawa H."/>
            <person name="Gonzalez-Ballester D."/>
            <person name="Gonzalez-Halphen D."/>
            <person name="Hallmann A."/>
            <person name="Hanikenne M."/>
            <person name="Hippler M."/>
            <person name="Inwood W."/>
            <person name="Jabbari K."/>
            <person name="Kalanon M."/>
            <person name="Kuras R."/>
            <person name="Lefebvre P.A."/>
            <person name="Lemaire S.D."/>
            <person name="Lobanov A.V."/>
            <person name="Lohr M."/>
            <person name="Manuell A."/>
            <person name="Meier I."/>
            <person name="Mets L."/>
            <person name="Mittag M."/>
            <person name="Mittelmeier T."/>
            <person name="Moroney J.V."/>
            <person name="Moseley J."/>
            <person name="Napoli C."/>
            <person name="Nedelcu A.M."/>
            <person name="Niyogi K."/>
            <person name="Novoselov S.V."/>
            <person name="Paulsen I.T."/>
            <person name="Pazour G."/>
            <person name="Purton S."/>
            <person name="Ral J.P."/>
            <person name="Riano-Pachon D.M."/>
            <person name="Riekhof W."/>
            <person name="Rymarquis L."/>
            <person name="Schroda M."/>
            <person name="Stern D."/>
            <person name="Umen J."/>
            <person name="Willows R."/>
            <person name="Wilson N."/>
            <person name="Zimmer S.L."/>
            <person name="Allmer J."/>
            <person name="Balk J."/>
            <person name="Bisova K."/>
            <person name="Chen C.J."/>
            <person name="Elias M."/>
            <person name="Gendler K."/>
            <person name="Hauser C."/>
            <person name="Lamb M.R."/>
            <person name="Ledford H."/>
            <person name="Long J.C."/>
            <person name="Minagawa J."/>
            <person name="Page M.D."/>
            <person name="Pan J."/>
            <person name="Pootakham W."/>
            <person name="Roje S."/>
            <person name="Rose A."/>
            <person name="Stahlberg E."/>
            <person name="Terauchi A.M."/>
            <person name="Yang P."/>
            <person name="Ball S."/>
            <person name="Bowler C."/>
            <person name="Dieckmann C.L."/>
            <person name="Gladyshev V.N."/>
            <person name="Green P."/>
            <person name="Jorgensen R."/>
            <person name="Mayfield S."/>
            <person name="Mueller-Roeber B."/>
            <person name="Rajamani S."/>
            <person name="Sayre R.T."/>
            <person name="Brokstein P."/>
            <person name="Dubchak I."/>
            <person name="Goodstein D."/>
            <person name="Hornick L."/>
            <person name="Huang Y.W."/>
            <person name="Jhaveri J."/>
            <person name="Luo Y."/>
            <person name="Martinez D."/>
            <person name="Ngau W.C."/>
            <person name="Otillar B."/>
            <person name="Poliakov A."/>
            <person name="Porter A."/>
            <person name="Szajkowski L."/>
            <person name="Werner G."/>
            <person name="Zhou K."/>
            <person name="Grigoriev I.V."/>
            <person name="Rokhsar D.S."/>
            <person name="Grossman A.R."/>
        </authorList>
    </citation>
    <scope>NUCLEOTIDE SEQUENCE [LARGE SCALE GENOMIC DNA]</scope>
    <source>
        <strain evidence="3">CC-503</strain>
    </source>
</reference>
<proteinExistence type="predicted"/>
<dbReference type="EMBL" id="CM008964">
    <property type="protein sequence ID" value="PNW85334.1"/>
    <property type="molecule type" value="Genomic_DNA"/>
</dbReference>
<dbReference type="AlphaFoldDB" id="A0A2K3DXR4"/>
<evidence type="ECO:0000256" key="1">
    <source>
        <dbReference type="SAM" id="MobiDB-lite"/>
    </source>
</evidence>
<dbReference type="InParanoid" id="A0A2K3DXR4"/>
<dbReference type="GeneID" id="66052901"/>
<organism evidence="2 3">
    <name type="scientific">Chlamydomonas reinhardtii</name>
    <name type="common">Chlamydomonas smithii</name>
    <dbReference type="NCBI Taxonomy" id="3055"/>
    <lineage>
        <taxon>Eukaryota</taxon>
        <taxon>Viridiplantae</taxon>
        <taxon>Chlorophyta</taxon>
        <taxon>core chlorophytes</taxon>
        <taxon>Chlorophyceae</taxon>
        <taxon>CS clade</taxon>
        <taxon>Chlamydomonadales</taxon>
        <taxon>Chlamydomonadaceae</taxon>
        <taxon>Chlamydomonas</taxon>
    </lineage>
</organism>
<protein>
    <submittedName>
        <fullName evidence="2">Uncharacterized protein</fullName>
    </submittedName>
</protein>
<dbReference type="Proteomes" id="UP000006906">
    <property type="component" value="Chromosome 3"/>
</dbReference>
<evidence type="ECO:0000313" key="2">
    <source>
        <dbReference type="EMBL" id="PNW85334.1"/>
    </source>
</evidence>
<sequence>MAKELGPEGCSARAAAAAETLGPEGCSARSVKALETMGAGGRSARSAASWKKRGKPVVAAHTPRQGGGCAKCGATKTLGRGLCNRCYKREWRKTK</sequence>
<keyword evidence="3" id="KW-1185">Reference proteome</keyword>
<dbReference type="RefSeq" id="XP_042926179.1">
    <property type="nucleotide sequence ID" value="XM_043061050.1"/>
</dbReference>
<dbReference type="Gramene" id="PNW85334">
    <property type="protein sequence ID" value="PNW85334"/>
    <property type="gene ID" value="CHLRE_03g181550v5"/>
</dbReference>
<gene>
    <name evidence="2" type="ORF">CHLRE_03g181550v5</name>
</gene>
<accession>A0A2K3DXR4</accession>
<dbReference type="OrthoDB" id="543811at2759"/>
<dbReference type="KEGG" id="cre:CHLRE_03g181550v5"/>
<feature type="region of interest" description="Disordered" evidence="1">
    <location>
        <begin position="39"/>
        <end position="60"/>
    </location>
</feature>